<keyword evidence="1" id="KW-0472">Membrane</keyword>
<feature type="transmembrane region" description="Helical" evidence="1">
    <location>
        <begin position="81"/>
        <end position="102"/>
    </location>
</feature>
<proteinExistence type="predicted"/>
<feature type="transmembrane region" description="Helical" evidence="1">
    <location>
        <begin position="46"/>
        <end position="69"/>
    </location>
</feature>
<dbReference type="AlphaFoldDB" id="W0FIK0"/>
<dbReference type="Gene3D" id="1.10.1760.20">
    <property type="match status" value="1"/>
</dbReference>
<name>W0FIK0_9BACT</name>
<dbReference type="GO" id="GO:0022857">
    <property type="term" value="F:transmembrane transporter activity"/>
    <property type="evidence" value="ECO:0007669"/>
    <property type="project" value="InterPro"/>
</dbReference>
<feature type="transmembrane region" description="Helical" evidence="1">
    <location>
        <begin position="109"/>
        <end position="130"/>
    </location>
</feature>
<evidence type="ECO:0000313" key="2">
    <source>
        <dbReference type="EMBL" id="AHF24641.1"/>
    </source>
</evidence>
<reference evidence="2" key="1">
    <citation type="journal article" date="2013" name="PLoS ONE">
        <title>Metagenomic insights into the carbohydrate-active enzymes carried by the microorganisms adhering to solid digesta in the rumen of cows.</title>
        <authorList>
            <person name="Wang L."/>
            <person name="Hatem A."/>
            <person name="Catalyurek U.V."/>
            <person name="Morrison M."/>
            <person name="Yu Z."/>
        </authorList>
    </citation>
    <scope>NUCLEOTIDE SEQUENCE</scope>
</reference>
<feature type="transmembrane region" description="Helical" evidence="1">
    <location>
        <begin position="14"/>
        <end position="34"/>
    </location>
</feature>
<protein>
    <recommendedName>
        <fullName evidence="3">ECF transporter S component</fullName>
    </recommendedName>
</protein>
<organism evidence="2">
    <name type="scientific">uncultured bacterium Contig27</name>
    <dbReference type="NCBI Taxonomy" id="1393547"/>
    <lineage>
        <taxon>Bacteria</taxon>
        <taxon>environmental samples</taxon>
    </lineage>
</organism>
<accession>W0FIK0</accession>
<dbReference type="InterPro" id="IPR024529">
    <property type="entry name" value="ECF_trnsprt_substrate-spec"/>
</dbReference>
<dbReference type="Pfam" id="PF12822">
    <property type="entry name" value="ECF_trnsprt"/>
    <property type="match status" value="1"/>
</dbReference>
<feature type="transmembrane region" description="Helical" evidence="1">
    <location>
        <begin position="142"/>
        <end position="173"/>
    </location>
</feature>
<evidence type="ECO:0000256" key="1">
    <source>
        <dbReference type="SAM" id="Phobius"/>
    </source>
</evidence>
<dbReference type="EMBL" id="KC246800">
    <property type="protein sequence ID" value="AHF24641.1"/>
    <property type="molecule type" value="Genomic_DNA"/>
</dbReference>
<keyword evidence="1" id="KW-0812">Transmembrane</keyword>
<evidence type="ECO:0008006" key="3">
    <source>
        <dbReference type="Google" id="ProtNLM"/>
    </source>
</evidence>
<sequence length="183" mass="19383">MSNTSSNSLQVRRMVYAALCLALALVLPFLTGQIPQIGSALCPMHIPVLLCGFLCGWPWGLAVGFIAPLLRSVVFGMPPKVPGAIAMAFELATYGAVAGFLYRKLPKKLPWIYVSLLIAMIAGRAVWGVARLILAGIQGNGFTFAMFISGAITTAIPGIIVQLILIPAIVYALEKAGLNLNKG</sequence>
<keyword evidence="1" id="KW-1133">Transmembrane helix</keyword>